<dbReference type="PANTHER" id="PTHR32322:SF2">
    <property type="entry name" value="EAMA DOMAIN-CONTAINING PROTEIN"/>
    <property type="match status" value="1"/>
</dbReference>
<dbReference type="EMBL" id="AGUF01000001">
    <property type="protein sequence ID" value="EHK68452.1"/>
    <property type="molecule type" value="Genomic_DNA"/>
</dbReference>
<dbReference type="Pfam" id="PF00892">
    <property type="entry name" value="EamA"/>
    <property type="match status" value="2"/>
</dbReference>
<feature type="transmembrane region" description="Helical" evidence="6">
    <location>
        <begin position="49"/>
        <end position="66"/>
    </location>
</feature>
<dbReference type="AlphaFoldDB" id="H0F036"/>
<dbReference type="InterPro" id="IPR000620">
    <property type="entry name" value="EamA_dom"/>
</dbReference>
<feature type="transmembrane region" description="Helical" evidence="6">
    <location>
        <begin position="229"/>
        <end position="247"/>
    </location>
</feature>
<comment type="subcellular location">
    <subcellularLocation>
        <location evidence="1">Membrane</location>
        <topology evidence="1">Multi-pass membrane protein</topology>
    </subcellularLocation>
</comment>
<evidence type="ECO:0000256" key="1">
    <source>
        <dbReference type="ARBA" id="ARBA00004141"/>
    </source>
</evidence>
<evidence type="ECO:0000313" key="8">
    <source>
        <dbReference type="EMBL" id="EHK68452.1"/>
    </source>
</evidence>
<evidence type="ECO:0000256" key="6">
    <source>
        <dbReference type="SAM" id="Phobius"/>
    </source>
</evidence>
<dbReference type="PANTHER" id="PTHR32322">
    <property type="entry name" value="INNER MEMBRANE TRANSPORTER"/>
    <property type="match status" value="1"/>
</dbReference>
<dbReference type="Proteomes" id="UP000003113">
    <property type="component" value="Unassembled WGS sequence"/>
</dbReference>
<feature type="domain" description="EamA" evidence="7">
    <location>
        <begin position="170"/>
        <end position="298"/>
    </location>
</feature>
<keyword evidence="5 6" id="KW-0472">Membrane</keyword>
<feature type="transmembrane region" description="Helical" evidence="6">
    <location>
        <begin position="169"/>
        <end position="188"/>
    </location>
</feature>
<gene>
    <name evidence="8" type="ORF">KYC_00635</name>
</gene>
<evidence type="ECO:0000256" key="4">
    <source>
        <dbReference type="ARBA" id="ARBA00022989"/>
    </source>
</evidence>
<proteinExistence type="inferred from homology"/>
<feature type="domain" description="EamA" evidence="7">
    <location>
        <begin position="22"/>
        <end position="150"/>
    </location>
</feature>
<evidence type="ECO:0000256" key="3">
    <source>
        <dbReference type="ARBA" id="ARBA00022692"/>
    </source>
</evidence>
<dbReference type="eggNOG" id="COG0697">
    <property type="taxonomic scope" value="Bacteria"/>
</dbReference>
<keyword evidence="3 6" id="KW-0812">Transmembrane</keyword>
<reference evidence="8 9" key="1">
    <citation type="journal article" date="2012" name="J. Bacteriol.">
        <title>Genome sequence of the highly efficient arsenite-oxidizing bacterium Achromobacter arsenitoxydans SY8.</title>
        <authorList>
            <person name="Li X."/>
            <person name="Hu Y."/>
            <person name="Gong J."/>
            <person name="Lin Y."/>
            <person name="Johnstone L."/>
            <person name="Rensing C."/>
            <person name="Wang G."/>
        </authorList>
    </citation>
    <scope>NUCLEOTIDE SEQUENCE [LARGE SCALE GENOMIC DNA]</scope>
    <source>
        <strain evidence="8 9">SY8</strain>
    </source>
</reference>
<accession>H0F036</accession>
<feature type="transmembrane region" description="Helical" evidence="6">
    <location>
        <begin position="78"/>
        <end position="101"/>
    </location>
</feature>
<evidence type="ECO:0000313" key="9">
    <source>
        <dbReference type="Proteomes" id="UP000003113"/>
    </source>
</evidence>
<dbReference type="PATRIC" id="fig|477184.5.peg.122"/>
<dbReference type="SUPFAM" id="SSF103481">
    <property type="entry name" value="Multidrug resistance efflux transporter EmrE"/>
    <property type="match status" value="2"/>
</dbReference>
<dbReference type="InterPro" id="IPR037185">
    <property type="entry name" value="EmrE-like"/>
</dbReference>
<evidence type="ECO:0000256" key="2">
    <source>
        <dbReference type="ARBA" id="ARBA00007362"/>
    </source>
</evidence>
<name>H0F036_9BURK</name>
<feature type="transmembrane region" description="Helical" evidence="6">
    <location>
        <begin position="21"/>
        <end position="43"/>
    </location>
</feature>
<feature type="transmembrane region" description="Helical" evidence="6">
    <location>
        <begin position="284"/>
        <end position="301"/>
    </location>
</feature>
<evidence type="ECO:0000256" key="5">
    <source>
        <dbReference type="ARBA" id="ARBA00023136"/>
    </source>
</evidence>
<dbReference type="GO" id="GO:0016020">
    <property type="term" value="C:membrane"/>
    <property type="evidence" value="ECO:0007669"/>
    <property type="project" value="UniProtKB-SubCell"/>
</dbReference>
<comment type="similarity">
    <text evidence="2">Belongs to the EamA transporter family.</text>
</comment>
<dbReference type="InterPro" id="IPR050638">
    <property type="entry name" value="AA-Vitamin_Transporters"/>
</dbReference>
<feature type="transmembrane region" description="Helical" evidence="6">
    <location>
        <begin position="259"/>
        <end position="278"/>
    </location>
</feature>
<feature type="transmembrane region" description="Helical" evidence="6">
    <location>
        <begin position="200"/>
        <end position="217"/>
    </location>
</feature>
<keyword evidence="9" id="KW-1185">Reference proteome</keyword>
<feature type="transmembrane region" description="Helical" evidence="6">
    <location>
        <begin position="137"/>
        <end position="154"/>
    </location>
</feature>
<dbReference type="STRING" id="477184.KYC_00635"/>
<comment type="caution">
    <text evidence="8">The sequence shown here is derived from an EMBL/GenBank/DDBJ whole genome shotgun (WGS) entry which is preliminary data.</text>
</comment>
<sequence>MHPAFTAQATSAARADKYVGALPFLLGSGLLGTIGVFVHMAGAGALTTAWFRCVFGLAGLTVWMLARGQGRALVLSRSTAPLALAAGSLIVLSWVLFFAAIERTSAGMAVVLFHIQPMWVLLLGAVWLHERSSRQRLVSILFAMGGLVLATGVLEHNASASSPAAQAGYWWGVAFCLIGSICTAFATVMTRRLGPMPTGVLAWWQCAVGAAVLWVWPMQQGWPAWGASWFWLAGLGLIHTALAYSLIYAGMARLPTGRIAVFQFVYPAVAILIDWLYFDRRLGSLQLVGIVIMGVAIWTAERDGRPWRQQKAR</sequence>
<protein>
    <recommendedName>
        <fullName evidence="7">EamA domain-containing protein</fullName>
    </recommendedName>
</protein>
<keyword evidence="4 6" id="KW-1133">Transmembrane helix</keyword>
<organism evidence="8 9">
    <name type="scientific">Achromobacter arsenitoxydans SY8</name>
    <dbReference type="NCBI Taxonomy" id="477184"/>
    <lineage>
        <taxon>Bacteria</taxon>
        <taxon>Pseudomonadati</taxon>
        <taxon>Pseudomonadota</taxon>
        <taxon>Betaproteobacteria</taxon>
        <taxon>Burkholderiales</taxon>
        <taxon>Alcaligenaceae</taxon>
        <taxon>Achromobacter</taxon>
    </lineage>
</organism>
<evidence type="ECO:0000259" key="7">
    <source>
        <dbReference type="Pfam" id="PF00892"/>
    </source>
</evidence>
<feature type="transmembrane region" description="Helical" evidence="6">
    <location>
        <begin position="107"/>
        <end position="128"/>
    </location>
</feature>